<dbReference type="PROSITE" id="PS50865">
    <property type="entry name" value="ZF_MYND_2"/>
    <property type="match status" value="1"/>
</dbReference>
<dbReference type="InterPro" id="IPR002893">
    <property type="entry name" value="Znf_MYND"/>
</dbReference>
<dbReference type="Pfam" id="PF01753">
    <property type="entry name" value="zf-MYND"/>
    <property type="match status" value="1"/>
</dbReference>
<keyword evidence="2 4" id="KW-0863">Zinc-finger</keyword>
<gene>
    <name evidence="7" type="ORF">OE88DRAFT_1657406</name>
</gene>
<dbReference type="Gene3D" id="6.10.140.2220">
    <property type="match status" value="1"/>
</dbReference>
<proteinExistence type="predicted"/>
<protein>
    <recommendedName>
        <fullName evidence="6">MYND-type domain-containing protein</fullName>
    </recommendedName>
</protein>
<dbReference type="SUPFAM" id="SSF144232">
    <property type="entry name" value="HIT/MYND zinc finger-like"/>
    <property type="match status" value="1"/>
</dbReference>
<feature type="region of interest" description="Disordered" evidence="5">
    <location>
        <begin position="235"/>
        <end position="261"/>
    </location>
</feature>
<dbReference type="STRING" id="5364.A0A5C3N524"/>
<dbReference type="PROSITE" id="PS01360">
    <property type="entry name" value="ZF_MYND_1"/>
    <property type="match status" value="1"/>
</dbReference>
<dbReference type="Proteomes" id="UP000305948">
    <property type="component" value="Unassembled WGS sequence"/>
</dbReference>
<accession>A0A5C3N524</accession>
<dbReference type="EMBL" id="ML213509">
    <property type="protein sequence ID" value="TFK52252.1"/>
    <property type="molecule type" value="Genomic_DNA"/>
</dbReference>
<dbReference type="AlphaFoldDB" id="A0A5C3N524"/>
<name>A0A5C3N524_9AGAM</name>
<organism evidence="7 8">
    <name type="scientific">Heliocybe sulcata</name>
    <dbReference type="NCBI Taxonomy" id="5364"/>
    <lineage>
        <taxon>Eukaryota</taxon>
        <taxon>Fungi</taxon>
        <taxon>Dikarya</taxon>
        <taxon>Basidiomycota</taxon>
        <taxon>Agaricomycotina</taxon>
        <taxon>Agaricomycetes</taxon>
        <taxon>Gloeophyllales</taxon>
        <taxon>Gloeophyllaceae</taxon>
        <taxon>Heliocybe</taxon>
    </lineage>
</organism>
<evidence type="ECO:0000313" key="8">
    <source>
        <dbReference type="Proteomes" id="UP000305948"/>
    </source>
</evidence>
<keyword evidence="3" id="KW-0862">Zinc</keyword>
<evidence type="ECO:0000256" key="3">
    <source>
        <dbReference type="ARBA" id="ARBA00022833"/>
    </source>
</evidence>
<evidence type="ECO:0000256" key="5">
    <source>
        <dbReference type="SAM" id="MobiDB-lite"/>
    </source>
</evidence>
<evidence type="ECO:0000256" key="2">
    <source>
        <dbReference type="ARBA" id="ARBA00022771"/>
    </source>
</evidence>
<evidence type="ECO:0000256" key="1">
    <source>
        <dbReference type="ARBA" id="ARBA00022723"/>
    </source>
</evidence>
<dbReference type="OrthoDB" id="341421at2759"/>
<reference evidence="7 8" key="1">
    <citation type="journal article" date="2019" name="Nat. Ecol. Evol.">
        <title>Megaphylogeny resolves global patterns of mushroom evolution.</title>
        <authorList>
            <person name="Varga T."/>
            <person name="Krizsan K."/>
            <person name="Foldi C."/>
            <person name="Dima B."/>
            <person name="Sanchez-Garcia M."/>
            <person name="Sanchez-Ramirez S."/>
            <person name="Szollosi G.J."/>
            <person name="Szarkandi J.G."/>
            <person name="Papp V."/>
            <person name="Albert L."/>
            <person name="Andreopoulos W."/>
            <person name="Angelini C."/>
            <person name="Antonin V."/>
            <person name="Barry K.W."/>
            <person name="Bougher N.L."/>
            <person name="Buchanan P."/>
            <person name="Buyck B."/>
            <person name="Bense V."/>
            <person name="Catcheside P."/>
            <person name="Chovatia M."/>
            <person name="Cooper J."/>
            <person name="Damon W."/>
            <person name="Desjardin D."/>
            <person name="Finy P."/>
            <person name="Geml J."/>
            <person name="Haridas S."/>
            <person name="Hughes K."/>
            <person name="Justo A."/>
            <person name="Karasinski D."/>
            <person name="Kautmanova I."/>
            <person name="Kiss B."/>
            <person name="Kocsube S."/>
            <person name="Kotiranta H."/>
            <person name="LaButti K.M."/>
            <person name="Lechner B.E."/>
            <person name="Liimatainen K."/>
            <person name="Lipzen A."/>
            <person name="Lukacs Z."/>
            <person name="Mihaltcheva S."/>
            <person name="Morgado L.N."/>
            <person name="Niskanen T."/>
            <person name="Noordeloos M.E."/>
            <person name="Ohm R.A."/>
            <person name="Ortiz-Santana B."/>
            <person name="Ovrebo C."/>
            <person name="Racz N."/>
            <person name="Riley R."/>
            <person name="Savchenko A."/>
            <person name="Shiryaev A."/>
            <person name="Soop K."/>
            <person name="Spirin V."/>
            <person name="Szebenyi C."/>
            <person name="Tomsovsky M."/>
            <person name="Tulloss R.E."/>
            <person name="Uehling J."/>
            <person name="Grigoriev I.V."/>
            <person name="Vagvolgyi C."/>
            <person name="Papp T."/>
            <person name="Martin F.M."/>
            <person name="Miettinen O."/>
            <person name="Hibbett D.S."/>
            <person name="Nagy L.G."/>
        </authorList>
    </citation>
    <scope>NUCLEOTIDE SEQUENCE [LARGE SCALE GENOMIC DNA]</scope>
    <source>
        <strain evidence="7 8">OMC1185</strain>
    </source>
</reference>
<sequence length="323" mass="36886">MDMEGMGSIFSGLPYFNPLMMVNRSGTCATTKLMQCTSFGVYMLDVSPKFDQDPEGLPDLTKEDFLARKQVVEEVAQWVETHKNKEPQAVVKNEWVPILYQYEIVKGSAKRNRDWGHLIFTDLTLTRYLLVMCFGDRACDCGNAFHHDYDAIVKWQADRFMSLLKYIHHADESPKPLWVRATYTTSSNRWLDPDFLNSLDIPKAATKTTPPIFHVTSDNFVPSLLSSEIEKIDNLRSQSSKPRPPSSVMNAVLGSKQDRPDAKNYTVMNEKNARQCSYCEKLGEHDMPMCGRCKLVRYCSAECQRKAWPAHKVFCKKAKGSTK</sequence>
<evidence type="ECO:0000259" key="6">
    <source>
        <dbReference type="PROSITE" id="PS50865"/>
    </source>
</evidence>
<keyword evidence="1" id="KW-0479">Metal-binding</keyword>
<evidence type="ECO:0000256" key="4">
    <source>
        <dbReference type="PROSITE-ProRule" id="PRU00134"/>
    </source>
</evidence>
<dbReference type="GO" id="GO:0008270">
    <property type="term" value="F:zinc ion binding"/>
    <property type="evidence" value="ECO:0007669"/>
    <property type="project" value="UniProtKB-KW"/>
</dbReference>
<evidence type="ECO:0000313" key="7">
    <source>
        <dbReference type="EMBL" id="TFK52252.1"/>
    </source>
</evidence>
<feature type="domain" description="MYND-type" evidence="6">
    <location>
        <begin position="276"/>
        <end position="315"/>
    </location>
</feature>
<keyword evidence="8" id="KW-1185">Reference proteome</keyword>